<feature type="region of interest" description="Disordered" evidence="1">
    <location>
        <begin position="390"/>
        <end position="417"/>
    </location>
</feature>
<dbReference type="RefSeq" id="WP_370876609.1">
    <property type="nucleotide sequence ID" value="NZ_BPQE01000007.1"/>
</dbReference>
<gene>
    <name evidence="3" type="ORF">QO012_001907</name>
</gene>
<feature type="transmembrane region" description="Helical" evidence="2">
    <location>
        <begin position="518"/>
        <end position="536"/>
    </location>
</feature>
<accession>A0ABU0HYM3</accession>
<feature type="transmembrane region" description="Helical" evidence="2">
    <location>
        <begin position="33"/>
        <end position="57"/>
    </location>
</feature>
<keyword evidence="2" id="KW-1133">Transmembrane helix</keyword>
<dbReference type="Proteomes" id="UP001231124">
    <property type="component" value="Unassembled WGS sequence"/>
</dbReference>
<evidence type="ECO:0000313" key="3">
    <source>
        <dbReference type="EMBL" id="MDQ0447411.1"/>
    </source>
</evidence>
<evidence type="ECO:0000256" key="2">
    <source>
        <dbReference type="SAM" id="Phobius"/>
    </source>
</evidence>
<reference evidence="3 4" key="1">
    <citation type="submission" date="2023-07" db="EMBL/GenBank/DDBJ databases">
        <title>Genomic Encyclopedia of Type Strains, Phase IV (KMG-IV): sequencing the most valuable type-strain genomes for metagenomic binning, comparative biology and taxonomic classification.</title>
        <authorList>
            <person name="Goeker M."/>
        </authorList>
    </citation>
    <scope>NUCLEOTIDE SEQUENCE [LARGE SCALE GENOMIC DNA]</scope>
    <source>
        <strain evidence="3 4">DSM 19013</strain>
    </source>
</reference>
<keyword evidence="4" id="KW-1185">Reference proteome</keyword>
<sequence length="545" mass="58750">MRKVRRAGRGAGNGAGKGAGKAARRWLLLGHRWLGIVTGLFFALWIGSGLVMLSVPFPSLSRAERLDRLEPIAWDGVRIGPDAALSAAGLPTVPFLFTLEMRDGEPVYRIAGTEGARRTVSAVSGAVLGPVTEAQALRIAGGSRSEVVGRDQWTVTARYDPLRPFHKVALGDAAGTDLYVSAVTGEIALDTTRWERGWNWVGAVTHWVYLTPLRARPEAWRQAVLWLSGVASATALTGVTIGLWRLRLRHRYRGGAMSPYRGLALWHHGFGLLGGIGLVSFIVSGWLSMNPNRWFSSLTPPDAVWAAYAGRPGAVGVDVASLADLGGSGARALRFVPIGGRWWIVREDGERPRIVAGFCSSIATGSDTSLSHGALRCARDDDAGDVTASLDGTVSSSEAQRSDPAAPPVPDIHPPSNDAAFIAAASQAVAGARLTEVRRLTAYDAYWYPNGTERPLPVLRLIFDDPAATWLHIDPRDGTILNRLDRSGRINRWLFDAAHRLDLPGLTLRPLGREAAQWILNLLAAGVAVTGLVLGWRRVRVRTGR</sequence>
<feature type="transmembrane region" description="Helical" evidence="2">
    <location>
        <begin position="265"/>
        <end position="287"/>
    </location>
</feature>
<evidence type="ECO:0000313" key="4">
    <source>
        <dbReference type="Proteomes" id="UP001231124"/>
    </source>
</evidence>
<feature type="compositionally biased region" description="Polar residues" evidence="1">
    <location>
        <begin position="390"/>
        <end position="399"/>
    </location>
</feature>
<evidence type="ECO:0000256" key="1">
    <source>
        <dbReference type="SAM" id="MobiDB-lite"/>
    </source>
</evidence>
<proteinExistence type="predicted"/>
<dbReference type="PANTHER" id="PTHR34219">
    <property type="entry name" value="IRON-REGULATED INNER MEMBRANE PROTEIN-RELATED"/>
    <property type="match status" value="1"/>
</dbReference>
<protein>
    <recommendedName>
        <fullName evidence="5">Peptidase</fullName>
    </recommendedName>
</protein>
<evidence type="ECO:0008006" key="5">
    <source>
        <dbReference type="Google" id="ProtNLM"/>
    </source>
</evidence>
<dbReference type="EMBL" id="JAUSVP010000004">
    <property type="protein sequence ID" value="MDQ0447411.1"/>
    <property type="molecule type" value="Genomic_DNA"/>
</dbReference>
<keyword evidence="2" id="KW-0472">Membrane</keyword>
<dbReference type="InterPro" id="IPR005625">
    <property type="entry name" value="PepSY-ass_TM"/>
</dbReference>
<name>A0ABU0HYM3_9HYPH</name>
<keyword evidence="2" id="KW-0812">Transmembrane</keyword>
<organism evidence="3 4">
    <name type="scientific">Methylobacterium aerolatum</name>
    <dbReference type="NCBI Taxonomy" id="418708"/>
    <lineage>
        <taxon>Bacteria</taxon>
        <taxon>Pseudomonadati</taxon>
        <taxon>Pseudomonadota</taxon>
        <taxon>Alphaproteobacteria</taxon>
        <taxon>Hyphomicrobiales</taxon>
        <taxon>Methylobacteriaceae</taxon>
        <taxon>Methylobacterium</taxon>
    </lineage>
</organism>
<comment type="caution">
    <text evidence="3">The sequence shown here is derived from an EMBL/GenBank/DDBJ whole genome shotgun (WGS) entry which is preliminary data.</text>
</comment>
<dbReference type="PANTHER" id="PTHR34219:SF6">
    <property type="entry name" value="BLR3280 PROTEIN"/>
    <property type="match status" value="1"/>
</dbReference>
<feature type="transmembrane region" description="Helical" evidence="2">
    <location>
        <begin position="223"/>
        <end position="244"/>
    </location>
</feature>